<dbReference type="Proteomes" id="UP001608902">
    <property type="component" value="Unassembled WGS sequence"/>
</dbReference>
<dbReference type="GO" id="GO:0005524">
    <property type="term" value="F:ATP binding"/>
    <property type="evidence" value="ECO:0007669"/>
    <property type="project" value="UniProtKB-KW"/>
</dbReference>
<evidence type="ECO:0000256" key="8">
    <source>
        <dbReference type="SAM" id="MobiDB-lite"/>
    </source>
</evidence>
<dbReference type="Pfam" id="PF00012">
    <property type="entry name" value="HSP70"/>
    <property type="match status" value="1"/>
</dbReference>
<evidence type="ECO:0000313" key="9">
    <source>
        <dbReference type="EMBL" id="MFH4978884.1"/>
    </source>
</evidence>
<evidence type="ECO:0000256" key="7">
    <source>
        <dbReference type="SAM" id="Coils"/>
    </source>
</evidence>
<sequence>MGSSKTVASVVEYRLEKEKKSNEMNPKVTTLGVGYDRTLGGFELTLRMRDHLVEEFRKTFKTDVDVMENPRAMRKLLKEADRVKQVLSANPEHYAQLESVHEGQDFRIMVTRDQLEKLMIDMEPRMVRPIVDALKMAELSVDQVDQVVLMGAGTRVPKVQAVLQEFLKGKELGKFLNTDEAIAMGAVYQAAHLSKGFKVKKFGVEDLQIFPVQVDFQSLSDKSAPKSERTVHRPIFGYKSHYPTAKKILSFTSYKDDFSFNVTYGELKHLSDDQLKDFGSRIISEIKLTGITEIMEKELSEEGSVYKGVKAHFRIDDSGIVYVEGAEVYIEKKPKPTESAFASLAGKITGLFSSGSKGDDEKSEEQKEEDKSKSQVEQEVNEPAKDEESLKKEAKDEQKDSEKYDKKEDENIARANEHNTTTNGTQQTETQKHEPKETKPEMLKVSVKVNEFRKDVLHMEDSDIEKSQQLLKRFEDFERAKRIREQSQNELESLIYEVDDKIEQDEYKRYTKEDEMILIKAEVKRIRSWLDDDVGPETETDKFRTNRRKIDDLMKPITLRMREEKGRPKVVAELLSLFNHSELFLALSKNLTDSGIFTEVEISTLENVLNSTKDWWTEKSGEQEKLGPTDTPAFTIDSLKLKIAELDREVKYLLNKIAIARAKDAAKEAEKNKMETKNTTASTEERTNETDSSTVSNETIEESVEVSPKPVEGGDNATIEPEQDSEVKVSESAPQESDQVHDREEL</sequence>
<dbReference type="PRINTS" id="PR00301">
    <property type="entry name" value="HEATSHOCK70"/>
</dbReference>
<dbReference type="AlphaFoldDB" id="A0ABD6EFV4"/>
<dbReference type="Gene3D" id="2.60.34.10">
    <property type="entry name" value="Substrate Binding Domain Of DNAk, Chain A, domain 1"/>
    <property type="match status" value="1"/>
</dbReference>
<feature type="region of interest" description="Disordered" evidence="8">
    <location>
        <begin position="352"/>
        <end position="441"/>
    </location>
</feature>
<dbReference type="InterPro" id="IPR029047">
    <property type="entry name" value="HSP70_peptide-bd_sf"/>
</dbReference>
<keyword evidence="7" id="KW-0175">Coiled coil</keyword>
<keyword evidence="3" id="KW-0256">Endoplasmic reticulum</keyword>
<feature type="compositionally biased region" description="Basic and acidic residues" evidence="8">
    <location>
        <begin position="430"/>
        <end position="441"/>
    </location>
</feature>
<dbReference type="InterPro" id="IPR043129">
    <property type="entry name" value="ATPase_NBD"/>
</dbReference>
<comment type="caution">
    <text evidence="9">The sequence shown here is derived from an EMBL/GenBank/DDBJ whole genome shotgun (WGS) entry which is preliminary data.</text>
</comment>
<feature type="coiled-coil region" evidence="7">
    <location>
        <begin position="477"/>
        <end position="504"/>
    </location>
</feature>
<feature type="compositionally biased region" description="Low complexity" evidence="8">
    <location>
        <begin position="418"/>
        <end position="429"/>
    </location>
</feature>
<comment type="similarity">
    <text evidence="1">Belongs to the heat shock protein 70 family.</text>
</comment>
<dbReference type="PANTHER" id="PTHR45639:SF3">
    <property type="entry name" value="HYPOXIA UP-REGULATED PROTEIN 1"/>
    <property type="match status" value="1"/>
</dbReference>
<proteinExistence type="inferred from homology"/>
<evidence type="ECO:0000256" key="4">
    <source>
        <dbReference type="ARBA" id="ARBA00022840"/>
    </source>
</evidence>
<reference evidence="9 10" key="1">
    <citation type="submission" date="2024-08" db="EMBL/GenBank/DDBJ databases">
        <title>Gnathostoma spinigerum genome.</title>
        <authorList>
            <person name="Gonzalez-Bertolin B."/>
            <person name="Monzon S."/>
            <person name="Zaballos A."/>
            <person name="Jimenez P."/>
            <person name="Dekumyoy P."/>
            <person name="Varona S."/>
            <person name="Cuesta I."/>
            <person name="Sumanam S."/>
            <person name="Adisakwattana P."/>
            <person name="Gasser R.B."/>
            <person name="Hernandez-Gonzalez A."/>
            <person name="Young N.D."/>
            <person name="Perteguer M.J."/>
        </authorList>
    </citation>
    <scope>NUCLEOTIDE SEQUENCE [LARGE SCALE GENOMIC DNA]</scope>
    <source>
        <strain evidence="9">AL3</strain>
        <tissue evidence="9">Liver</tissue>
    </source>
</reference>
<gene>
    <name evidence="9" type="ORF">AB6A40_005593</name>
</gene>
<dbReference type="PANTHER" id="PTHR45639">
    <property type="entry name" value="HSC70CB, ISOFORM G-RELATED"/>
    <property type="match status" value="1"/>
</dbReference>
<keyword evidence="4" id="KW-0067">ATP-binding</keyword>
<dbReference type="SUPFAM" id="SSF53067">
    <property type="entry name" value="Actin-like ATPase domain"/>
    <property type="match status" value="1"/>
</dbReference>
<evidence type="ECO:0000256" key="3">
    <source>
        <dbReference type="ARBA" id="ARBA00022824"/>
    </source>
</evidence>
<dbReference type="InterPro" id="IPR013126">
    <property type="entry name" value="Hsp_70_fam"/>
</dbReference>
<dbReference type="Gene3D" id="1.20.1270.10">
    <property type="match status" value="1"/>
</dbReference>
<evidence type="ECO:0000256" key="5">
    <source>
        <dbReference type="ARBA" id="ARBA00023186"/>
    </source>
</evidence>
<evidence type="ECO:0000256" key="2">
    <source>
        <dbReference type="ARBA" id="ARBA00022741"/>
    </source>
</evidence>
<feature type="compositionally biased region" description="Basic and acidic residues" evidence="8">
    <location>
        <begin position="357"/>
        <end position="417"/>
    </location>
</feature>
<dbReference type="Gene3D" id="3.30.420.40">
    <property type="match status" value="1"/>
</dbReference>
<evidence type="ECO:0000256" key="6">
    <source>
        <dbReference type="ARBA" id="ARBA00040503"/>
    </source>
</evidence>
<protein>
    <recommendedName>
        <fullName evidence="6">Hypoxia up-regulated protein 1</fullName>
    </recommendedName>
</protein>
<dbReference type="InterPro" id="IPR029048">
    <property type="entry name" value="HSP70_C_sf"/>
</dbReference>
<name>A0ABD6EFV4_9BILA</name>
<dbReference type="Gene3D" id="3.90.640.10">
    <property type="entry name" value="Actin, Chain A, domain 4"/>
    <property type="match status" value="1"/>
</dbReference>
<feature type="region of interest" description="Disordered" evidence="8">
    <location>
        <begin position="664"/>
        <end position="746"/>
    </location>
</feature>
<keyword evidence="2" id="KW-0547">Nucleotide-binding</keyword>
<evidence type="ECO:0000313" key="10">
    <source>
        <dbReference type="Proteomes" id="UP001608902"/>
    </source>
</evidence>
<organism evidence="9 10">
    <name type="scientific">Gnathostoma spinigerum</name>
    <dbReference type="NCBI Taxonomy" id="75299"/>
    <lineage>
        <taxon>Eukaryota</taxon>
        <taxon>Metazoa</taxon>
        <taxon>Ecdysozoa</taxon>
        <taxon>Nematoda</taxon>
        <taxon>Chromadorea</taxon>
        <taxon>Rhabditida</taxon>
        <taxon>Spirurina</taxon>
        <taxon>Gnathostomatomorpha</taxon>
        <taxon>Gnathostomatoidea</taxon>
        <taxon>Gnathostomatidae</taxon>
        <taxon>Gnathostoma</taxon>
    </lineage>
</organism>
<accession>A0ABD6EFV4</accession>
<evidence type="ECO:0000256" key="1">
    <source>
        <dbReference type="ARBA" id="ARBA00007381"/>
    </source>
</evidence>
<feature type="compositionally biased region" description="Basic and acidic residues" evidence="8">
    <location>
        <begin position="664"/>
        <end position="676"/>
    </location>
</feature>
<dbReference type="FunFam" id="3.90.640.10:FF:000003">
    <property type="entry name" value="Molecular chaperone DnaK"/>
    <property type="match status" value="1"/>
</dbReference>
<keyword evidence="10" id="KW-1185">Reference proteome</keyword>
<dbReference type="EMBL" id="JBGFUD010003625">
    <property type="protein sequence ID" value="MFH4978884.1"/>
    <property type="molecule type" value="Genomic_DNA"/>
</dbReference>
<keyword evidence="5" id="KW-0143">Chaperone</keyword>
<dbReference type="SUPFAM" id="SSF100934">
    <property type="entry name" value="Heat shock protein 70kD (HSP70), C-terminal subdomain"/>
    <property type="match status" value="1"/>
</dbReference>